<evidence type="ECO:0000256" key="10">
    <source>
        <dbReference type="ARBA" id="ARBA00022927"/>
    </source>
</evidence>
<dbReference type="CTD" id="22872"/>
<feature type="repeat" description="WD" evidence="17">
    <location>
        <begin position="117"/>
        <end position="159"/>
    </location>
</feature>
<comment type="function">
    <text evidence="13">Component of the coat protein complex II (COPII) which promotes the formation of transport vesicles from the endoplasmic reticulum (ER). The coat has two main functions, the physical deformation of the endoplasmic reticulum membrane into vesicles and the selection of cargo molecules.</text>
</comment>
<dbReference type="InterPro" id="IPR036322">
    <property type="entry name" value="WD40_repeat_dom_sf"/>
</dbReference>
<sequence length="1234" mass="133457">MKVKEISRTANIAWSPAEQYPVYVAAGTAAQQLDATFSTSAALEIYALDLTDPSVDMQLKSTLNTEHRFHKVVWGKYGMSNNTRQNGVIVGGTDNGVIHIYDAAKLLENAEASITQIEKHTGAVKALDFNPFQPNLLASGASESEIYIWDLNNLATPMTPGAKSVPTDEISCVAWNRQVQHILASTNPGGRCVVWDLRKNEPIIKVTDHSARIQCKAVAWHPEVATQMALASEDDHSPVVQIWDLRFATSPLKVLENHQRGVLSIAWCPQDPDLLLSCAKDNRILCWNPNSSVQGGEVVYELPTSSQWSFDVQWCPRNPAVIASSSFDGRVTFYSLMGGQKGDEQLQQRQADKIASSFPGTAGFNQQLQQQTQPTTEPIFLKKPPKWLRRPVGATFGFGGKLVSFQSSKQQPSNQVCISQVVTETELVNRSNALEEALAKGNFLEFCSAKITQTKDEMESQIWKFLKVNFEKDPRPHFVSLLGFDSNELLRKVAVATSAPSAGLTNGMPGAVNAEELAERMQNLDGGLSGSEATLGSGTGSPAVGSKTPSDTLGDSDGAAAFDAIAAGGPVEVENQPDTDTRSASPFTISKKDDIDGLISQAVLTGNFEAAVEMCLHNDRLADAILLAIAGGPELLSKTQRRYFKKVKCNISRLISSVVTKDLTDIVECCDLNNWKETLTALLTYASASQFTTLCDALAGRLESEESSDLSAEACLCYICSGNVDKLVACWAKMTHTANTPLQLQDLVEKVMILRKALQLKTGNGTEITSPVLAEKLTSYAQLLAAQGNLASATSYLGDSAQPKIQELRDRLYRAQGVAAVAGSQRSAAVGVAPTRQSAATQQAGKSPFSRGNVVDPFKTTTVSSSQYYTSQVSATAQSSNYGYGQPAQQQRQPQQVPTQPAAAGDAQTARQRQPSGDLHANVSGPRQYPHYQQASMQQYYHHEPTQEQLQQDQRHAHPNPSMYNPADYMKQTGPTSTPSVPQQRTPGLAGYPQRQQPASSAPTAGYQSSTPAAMKPKAVVGAWNDPPLIRPKEQPKFAAPEPIMAPIVGGVQDPTPPHSPAAIAGEGVYNPAQVPPQQVYSQGMYNSQPLPSGSHNAQLPPPSSSQYATRNAKAAEPEVPKGPIPAEHQDLADTYEGLARRCREAGGNHPQIKRKLEDVSKKLNILYDKLRDGTLPPMILAGLHEIATGISGYDYQTGLSVHKRLVSSVYFSEISSFMPGLKVLLQVSQQLRV</sequence>
<dbReference type="Gene3D" id="1.25.40.1030">
    <property type="match status" value="1"/>
</dbReference>
<dbReference type="FunFam" id="1.20.940.10:FF:000001">
    <property type="entry name" value="Protein transport protein Sec31A isoform A"/>
    <property type="match status" value="1"/>
</dbReference>
<organism evidence="19 20">
    <name type="scientific">Patiria miniata</name>
    <name type="common">Bat star</name>
    <name type="synonym">Asterina miniata</name>
    <dbReference type="NCBI Taxonomy" id="46514"/>
    <lineage>
        <taxon>Eukaryota</taxon>
        <taxon>Metazoa</taxon>
        <taxon>Echinodermata</taxon>
        <taxon>Eleutherozoa</taxon>
        <taxon>Asterozoa</taxon>
        <taxon>Asteroidea</taxon>
        <taxon>Valvatacea</taxon>
        <taxon>Valvatida</taxon>
        <taxon>Asterinidae</taxon>
        <taxon>Patiria</taxon>
    </lineage>
</organism>
<dbReference type="Proteomes" id="UP000887568">
    <property type="component" value="Unplaced"/>
</dbReference>
<dbReference type="Gene3D" id="1.20.940.10">
    <property type="entry name" value="Functional domain of the splicing factor Prp18"/>
    <property type="match status" value="1"/>
</dbReference>
<dbReference type="SUPFAM" id="SSF50978">
    <property type="entry name" value="WD40 repeat-like"/>
    <property type="match status" value="1"/>
</dbReference>
<evidence type="ECO:0000256" key="7">
    <source>
        <dbReference type="ARBA" id="ARBA00022737"/>
    </source>
</evidence>
<feature type="compositionally biased region" description="Polar residues" evidence="18">
    <location>
        <begin position="1083"/>
        <end position="1098"/>
    </location>
</feature>
<accession>A0A914ABN1</accession>
<keyword evidence="12" id="KW-0968">Cytoplasmic vesicle</keyword>
<dbReference type="GO" id="GO:0005789">
    <property type="term" value="C:endoplasmic reticulum membrane"/>
    <property type="evidence" value="ECO:0007669"/>
    <property type="project" value="UniProtKB-SubCell"/>
</dbReference>
<feature type="compositionally biased region" description="Polar residues" evidence="18">
    <location>
        <begin position="973"/>
        <end position="986"/>
    </location>
</feature>
<keyword evidence="20" id="KW-1185">Reference proteome</keyword>
<dbReference type="RefSeq" id="XP_038060865.1">
    <property type="nucleotide sequence ID" value="XM_038204937.1"/>
</dbReference>
<protein>
    <recommendedName>
        <fullName evidence="14">Protein transport protein Sec31A</fullName>
    </recommendedName>
    <alternativeName>
        <fullName evidence="16">SEC31-like protein 1</fullName>
    </alternativeName>
    <alternativeName>
        <fullName evidence="15">SEC31-related protein A</fullName>
    </alternativeName>
</protein>
<evidence type="ECO:0000256" key="6">
    <source>
        <dbReference type="ARBA" id="ARBA00022574"/>
    </source>
</evidence>
<keyword evidence="4" id="KW-0813">Transport</keyword>
<comment type="similarity">
    <text evidence="3">Belongs to the WD repeat SEC31 family.</text>
</comment>
<dbReference type="PANTHER" id="PTHR13923">
    <property type="entry name" value="SEC31-RELATED PROTEIN"/>
    <property type="match status" value="1"/>
</dbReference>
<feature type="repeat" description="WD" evidence="17">
    <location>
        <begin position="255"/>
        <end position="288"/>
    </location>
</feature>
<feature type="region of interest" description="Disordered" evidence="18">
    <location>
        <begin position="525"/>
        <end position="553"/>
    </location>
</feature>
<dbReference type="Gene3D" id="2.130.10.10">
    <property type="entry name" value="YVTN repeat-like/Quinoprotein amine dehydrogenase"/>
    <property type="match status" value="1"/>
</dbReference>
<dbReference type="GO" id="GO:0030127">
    <property type="term" value="C:COPII vesicle coat"/>
    <property type="evidence" value="ECO:0007669"/>
    <property type="project" value="TreeGrafter"/>
</dbReference>
<evidence type="ECO:0000256" key="16">
    <source>
        <dbReference type="ARBA" id="ARBA00043112"/>
    </source>
</evidence>
<evidence type="ECO:0000256" key="13">
    <source>
        <dbReference type="ARBA" id="ARBA00025471"/>
    </source>
</evidence>
<feature type="compositionally biased region" description="Polar residues" evidence="18">
    <location>
        <begin position="994"/>
        <end position="1011"/>
    </location>
</feature>
<feature type="region of interest" description="Disordered" evidence="18">
    <location>
        <begin position="1083"/>
        <end position="1126"/>
    </location>
</feature>
<evidence type="ECO:0000256" key="8">
    <source>
        <dbReference type="ARBA" id="ARBA00022824"/>
    </source>
</evidence>
<evidence type="ECO:0000256" key="4">
    <source>
        <dbReference type="ARBA" id="ARBA00022448"/>
    </source>
</evidence>
<evidence type="ECO:0000256" key="18">
    <source>
        <dbReference type="SAM" id="MobiDB-lite"/>
    </source>
</evidence>
<dbReference type="GO" id="GO:0090110">
    <property type="term" value="P:COPII-coated vesicle cargo loading"/>
    <property type="evidence" value="ECO:0007669"/>
    <property type="project" value="TreeGrafter"/>
</dbReference>
<dbReference type="FunFam" id="1.25.40.1030:FF:000011">
    <property type="entry name" value="SEC31 homolog B, COPII coat complex component"/>
    <property type="match status" value="1"/>
</dbReference>
<keyword evidence="11" id="KW-0472">Membrane</keyword>
<dbReference type="OMA" id="CITSEVF"/>
<feature type="region of interest" description="Disordered" evidence="18">
    <location>
        <begin position="826"/>
        <end position="856"/>
    </location>
</feature>
<evidence type="ECO:0000256" key="3">
    <source>
        <dbReference type="ARBA" id="ARBA00009358"/>
    </source>
</evidence>
<feature type="compositionally biased region" description="Low complexity" evidence="18">
    <location>
        <begin position="886"/>
        <end position="904"/>
    </location>
</feature>
<name>A0A914ABN1_PATMI</name>
<evidence type="ECO:0000256" key="15">
    <source>
        <dbReference type="ARBA" id="ARBA00041470"/>
    </source>
</evidence>
<dbReference type="GO" id="GO:0070971">
    <property type="term" value="C:endoplasmic reticulum exit site"/>
    <property type="evidence" value="ECO:0007669"/>
    <property type="project" value="TreeGrafter"/>
</dbReference>
<dbReference type="GO" id="GO:0015031">
    <property type="term" value="P:protein transport"/>
    <property type="evidence" value="ECO:0007669"/>
    <property type="project" value="UniProtKB-KW"/>
</dbReference>
<keyword evidence="6 17" id="KW-0853">WD repeat</keyword>
<feature type="compositionally biased region" description="Polar residues" evidence="18">
    <location>
        <begin position="835"/>
        <end position="845"/>
    </location>
</feature>
<reference evidence="19" key="1">
    <citation type="submission" date="2022-11" db="UniProtKB">
        <authorList>
            <consortium name="EnsemblMetazoa"/>
        </authorList>
    </citation>
    <scope>IDENTIFICATION</scope>
</reference>
<evidence type="ECO:0000256" key="2">
    <source>
        <dbReference type="ARBA" id="ARBA00004406"/>
    </source>
</evidence>
<evidence type="ECO:0000313" key="20">
    <source>
        <dbReference type="Proteomes" id="UP000887568"/>
    </source>
</evidence>
<dbReference type="OrthoDB" id="542917at2759"/>
<evidence type="ECO:0000256" key="14">
    <source>
        <dbReference type="ARBA" id="ARBA00039468"/>
    </source>
</evidence>
<dbReference type="InterPro" id="IPR040251">
    <property type="entry name" value="SEC31-like"/>
</dbReference>
<keyword evidence="7" id="KW-0677">Repeat</keyword>
<dbReference type="PROSITE" id="PS50082">
    <property type="entry name" value="WD_REPEATS_2"/>
    <property type="match status" value="2"/>
</dbReference>
<dbReference type="EnsemblMetazoa" id="XM_038204937.1">
    <property type="protein sequence ID" value="XP_038060865.1"/>
    <property type="gene ID" value="LOC119731715"/>
</dbReference>
<dbReference type="GO" id="GO:0005198">
    <property type="term" value="F:structural molecule activity"/>
    <property type="evidence" value="ECO:0007669"/>
    <property type="project" value="TreeGrafter"/>
</dbReference>
<dbReference type="SMART" id="SM00320">
    <property type="entry name" value="WD40"/>
    <property type="match status" value="6"/>
</dbReference>
<dbReference type="AlphaFoldDB" id="A0A914ABN1"/>
<keyword evidence="9" id="KW-0931">ER-Golgi transport</keyword>
<evidence type="ECO:0000256" key="11">
    <source>
        <dbReference type="ARBA" id="ARBA00023136"/>
    </source>
</evidence>
<dbReference type="GeneID" id="119731715"/>
<evidence type="ECO:0000256" key="5">
    <source>
        <dbReference type="ARBA" id="ARBA00022490"/>
    </source>
</evidence>
<feature type="region of interest" description="Disordered" evidence="18">
    <location>
        <begin position="944"/>
        <end position="1011"/>
    </location>
</feature>
<dbReference type="PROSITE" id="PS50294">
    <property type="entry name" value="WD_REPEATS_REGION"/>
    <property type="match status" value="1"/>
</dbReference>
<evidence type="ECO:0000256" key="12">
    <source>
        <dbReference type="ARBA" id="ARBA00023329"/>
    </source>
</evidence>
<keyword evidence="8" id="KW-0256">Endoplasmic reticulum</keyword>
<keyword evidence="5" id="KW-0963">Cytoplasm</keyword>
<dbReference type="GO" id="GO:0007029">
    <property type="term" value="P:endoplasmic reticulum organization"/>
    <property type="evidence" value="ECO:0007669"/>
    <property type="project" value="TreeGrafter"/>
</dbReference>
<feature type="region of interest" description="Disordered" evidence="18">
    <location>
        <begin position="879"/>
        <end position="927"/>
    </location>
</feature>
<evidence type="ECO:0000256" key="17">
    <source>
        <dbReference type="PROSITE-ProRule" id="PRU00221"/>
    </source>
</evidence>
<evidence type="ECO:0000256" key="1">
    <source>
        <dbReference type="ARBA" id="ARBA00004180"/>
    </source>
</evidence>
<evidence type="ECO:0000313" key="19">
    <source>
        <dbReference type="EnsemblMetazoa" id="XP_038060866.1"/>
    </source>
</evidence>
<dbReference type="InterPro" id="IPR015943">
    <property type="entry name" value="WD40/YVTN_repeat-like_dom_sf"/>
</dbReference>
<proteinExistence type="inferred from homology"/>
<keyword evidence="10" id="KW-0653">Protein transport</keyword>
<dbReference type="RefSeq" id="XP_038060866.1">
    <property type="nucleotide sequence ID" value="XM_038204938.1"/>
</dbReference>
<dbReference type="FunFam" id="2.130.10.10:FF:000009">
    <property type="entry name" value="Protein transport protein Sec31A isoform A"/>
    <property type="match status" value="1"/>
</dbReference>
<evidence type="ECO:0000256" key="9">
    <source>
        <dbReference type="ARBA" id="ARBA00022892"/>
    </source>
</evidence>
<comment type="subcellular location">
    <subcellularLocation>
        <location evidence="1">Cytoplasmic vesicle membrane</location>
        <topology evidence="1">Peripheral membrane protein</topology>
        <orientation evidence="1">Cytoplasmic side</orientation>
    </subcellularLocation>
    <subcellularLocation>
        <location evidence="2">Endoplasmic reticulum membrane</location>
        <topology evidence="2">Peripheral membrane protein</topology>
    </subcellularLocation>
</comment>
<dbReference type="InterPro" id="IPR001680">
    <property type="entry name" value="WD40_rpt"/>
</dbReference>
<dbReference type="PANTHER" id="PTHR13923:SF11">
    <property type="entry name" value="SECRETORY 31, ISOFORM D"/>
    <property type="match status" value="1"/>
</dbReference>
<dbReference type="Pfam" id="PF00400">
    <property type="entry name" value="WD40"/>
    <property type="match status" value="2"/>
</dbReference>
<dbReference type="EnsemblMetazoa" id="XM_038204938.1">
    <property type="protein sequence ID" value="XP_038060866.1"/>
    <property type="gene ID" value="LOC119731715"/>
</dbReference>